<dbReference type="EMBL" id="JBBYXI010000002">
    <property type="protein sequence ID" value="MEN3930962.1"/>
    <property type="molecule type" value="Genomic_DNA"/>
</dbReference>
<keyword evidence="1" id="KW-0472">Membrane</keyword>
<evidence type="ECO:0000313" key="2">
    <source>
        <dbReference type="EMBL" id="MEN3930962.1"/>
    </source>
</evidence>
<keyword evidence="1" id="KW-1133">Transmembrane helix</keyword>
<accession>A0ABV0BJT5</accession>
<name>A0ABV0BJT5_9HYPH</name>
<evidence type="ECO:0000313" key="3">
    <source>
        <dbReference type="Proteomes" id="UP001418637"/>
    </source>
</evidence>
<dbReference type="Proteomes" id="UP001418637">
    <property type="component" value="Unassembled WGS sequence"/>
</dbReference>
<feature type="transmembrane region" description="Helical" evidence="1">
    <location>
        <begin position="24"/>
        <end position="48"/>
    </location>
</feature>
<keyword evidence="1" id="KW-0812">Transmembrane</keyword>
<proteinExistence type="predicted"/>
<keyword evidence="3" id="KW-1185">Reference proteome</keyword>
<organism evidence="2 3">
    <name type="scientific">Hohaiivirga grylli</name>
    <dbReference type="NCBI Taxonomy" id="3133970"/>
    <lineage>
        <taxon>Bacteria</taxon>
        <taxon>Pseudomonadati</taxon>
        <taxon>Pseudomonadota</taxon>
        <taxon>Alphaproteobacteria</taxon>
        <taxon>Hyphomicrobiales</taxon>
        <taxon>Methylobacteriaceae</taxon>
        <taxon>Hohaiivirga</taxon>
    </lineage>
</organism>
<protein>
    <submittedName>
        <fullName evidence="2">AsmA-like C-terminal region-containing protein</fullName>
    </submittedName>
</protein>
<evidence type="ECO:0000256" key="1">
    <source>
        <dbReference type="SAM" id="Phobius"/>
    </source>
</evidence>
<reference evidence="2 3" key="1">
    <citation type="submission" date="2024-04" db="EMBL/GenBank/DDBJ databases">
        <title>A novel species isolated from cricket.</title>
        <authorList>
            <person name="Wang H.-C."/>
        </authorList>
    </citation>
    <scope>NUCLEOTIDE SEQUENCE [LARGE SCALE GENOMIC DNA]</scope>
    <source>
        <strain evidence="2 3">WL0021</strain>
    </source>
</reference>
<comment type="caution">
    <text evidence="2">The sequence shown here is derived from an EMBL/GenBank/DDBJ whole genome shotgun (WGS) entry which is preliminary data.</text>
</comment>
<dbReference type="RefSeq" id="WP_346336981.1">
    <property type="nucleotide sequence ID" value="NZ_JBBYXI010000002.1"/>
</dbReference>
<sequence length="1149" mass="124027">MTDSENKIESADKIAPHGKRKNRFFIWFLGVLVALVVLASAALGGLYLRLQNGPLSFPGLSSQVISSMSNYFESDWQVTLNDSALELDHGSFALRIRGLEIRNGEGKVQLRAPNTIISVDTFSLLFGRLTPKIIEFLDLQVVGAINNDGSITFIPVEQGEIGISKDATPTQTEINTVASEQKTNAATYGEAHGQSMVSQGVEAFINIVAGTDGPLGLLKRAEFTNLRLTLIDNRKLVRARFSRVDAKFERTVNKGRTFEASMNSVRGNWKLWGYAMRIDRGYQLSLNLENAPVQDLLFLSGLSSLPASTTLNMSGKADVTLVNGILNKLEGTFRTGEGRIDVHDKDATPLYVDNSLVEVSWNEAIRQMAINKFDFKAGDTDFHITGAADIRANQPWRVKLQAKDSVLSGVTPSDKPFQVDTMEAEATGNGVITLDRLYFKGPDLDVQIKGTYGNATDPKAIAVDIALNNTQMRSVMRLWPEITASGPRRYLLKSLLGGIADKGTIHISLAGDVVKGAMNGGSIPDDSLFVDFDVRDGTFLPTEGLPHLKKANVKVKVTGENAYVQGTNAVIDFPGNRVIKVPTVSFDLINFWNKSTVGIVKAQVESGADALTAFLKLPKTQEAFTWDVKPEDIKGNVNLALEIGLAINDIPKFAELPIKVSGKITNMTLEKALGEDRLEKADFDVSYDTGTLAMKGAGMLAGYPATIVVNQPAVGKGTGVLNFSLDDAARARKGLDFGSQMTGIMPVKVTLDLGAGEHNNYRVEADLTKIAINNLIPGWVKPSGRAGKLSLFAVEKDDGTDINDMQLDAGIRFSGKATLDDDGNFIRADLSRFQLSQGDDMQVKVSKADNVFKTVIRGNLGDARPVIKALTGSSSNSSQRGQANDSRNNNGLNLDLDLMLNILTGFNDEAITRANIKAGVRSGSLRQLQMTGKIGSAVVTGQTTTSNGSPSITVQSANAGSFLRYFDVYRRIYNGDLLVEMAMGNGSQNGFVMVRNFSIRNEPALKRIVPSQTQGTGSRRIDINDVAFTKARVDFVKNNNRIDFKDGAIWGMQIGFTLDGYMDFARNQLDVAGTFVPAYGLNNAFAQVPILGTILGGGQYGGLFGVNFRLTGNIGSPAVAVNPLSAVAPGIFRKLFGTGGQNAPVAPDR</sequence>
<gene>
    <name evidence="2" type="ORF">WJT86_07810</name>
</gene>